<evidence type="ECO:0008006" key="4">
    <source>
        <dbReference type="Google" id="ProtNLM"/>
    </source>
</evidence>
<comment type="caution">
    <text evidence="2">The sequence shown here is derived from an EMBL/GenBank/DDBJ whole genome shotgun (WGS) entry which is preliminary data.</text>
</comment>
<feature type="chain" id="PRO_5046108299" description="P/Homo B domain-containing protein" evidence="1">
    <location>
        <begin position="25"/>
        <end position="195"/>
    </location>
</feature>
<proteinExistence type="predicted"/>
<dbReference type="RefSeq" id="WP_281903927.1">
    <property type="nucleotide sequence ID" value="NZ_BSDI01000061.1"/>
</dbReference>
<sequence>MRMSGKRTLFVIPALAALAFGAVAAGHASAAAEPARAAVSQALTDPEDLHLCEGKAQLQAAVLTKSAPETIGENGVFVPVTDASVEVDGPPAAADTDQLIVIFTGEAMLDGQPNVLNPVVDAMQVRILVDGVVLPPGAVVFNTDAGQSDALQACTLVNGPGPHTVTVEWRLFDFAANSALTGTLGSWELHVERND</sequence>
<dbReference type="EMBL" id="BSDI01000061">
    <property type="protein sequence ID" value="GLI02434.1"/>
    <property type="molecule type" value="Genomic_DNA"/>
</dbReference>
<evidence type="ECO:0000313" key="3">
    <source>
        <dbReference type="Proteomes" id="UP001144280"/>
    </source>
</evidence>
<keyword evidence="1" id="KW-0732">Signal</keyword>
<protein>
    <recommendedName>
        <fullName evidence="4">P/Homo B domain-containing protein</fullName>
    </recommendedName>
</protein>
<accession>A0ABQ5R6P2</accession>
<keyword evidence="3" id="KW-1185">Reference proteome</keyword>
<organism evidence="2 3">
    <name type="scientific">Phytohabitans aurantiacus</name>
    <dbReference type="NCBI Taxonomy" id="3016789"/>
    <lineage>
        <taxon>Bacteria</taxon>
        <taxon>Bacillati</taxon>
        <taxon>Actinomycetota</taxon>
        <taxon>Actinomycetes</taxon>
        <taxon>Micromonosporales</taxon>
        <taxon>Micromonosporaceae</taxon>
    </lineage>
</organism>
<feature type="signal peptide" evidence="1">
    <location>
        <begin position="1"/>
        <end position="24"/>
    </location>
</feature>
<dbReference type="Proteomes" id="UP001144280">
    <property type="component" value="Unassembled WGS sequence"/>
</dbReference>
<name>A0ABQ5R6P2_9ACTN</name>
<evidence type="ECO:0000256" key="1">
    <source>
        <dbReference type="SAM" id="SignalP"/>
    </source>
</evidence>
<evidence type="ECO:0000313" key="2">
    <source>
        <dbReference type="EMBL" id="GLI02434.1"/>
    </source>
</evidence>
<gene>
    <name evidence="2" type="ORF">Pa4123_77120</name>
</gene>
<reference evidence="2" key="1">
    <citation type="submission" date="2022-12" db="EMBL/GenBank/DDBJ databases">
        <title>New Phytohabitans aurantiacus sp. RD004123 nov., an actinomycete isolated from soil.</title>
        <authorList>
            <person name="Triningsih D.W."/>
            <person name="Harunari E."/>
            <person name="Igarashi Y."/>
        </authorList>
    </citation>
    <scope>NUCLEOTIDE SEQUENCE</scope>
    <source>
        <strain evidence="2">RD004123</strain>
    </source>
</reference>